<dbReference type="Gene3D" id="1.20.1090.10">
    <property type="entry name" value="Dehydroquinate synthase-like - alpha domain"/>
    <property type="match status" value="1"/>
</dbReference>
<keyword evidence="1" id="KW-0560">Oxidoreductase</keyword>
<dbReference type="Pfam" id="PF00465">
    <property type="entry name" value="Fe-ADH"/>
    <property type="match status" value="1"/>
</dbReference>
<evidence type="ECO:0000259" key="2">
    <source>
        <dbReference type="Pfam" id="PF00465"/>
    </source>
</evidence>
<keyword evidence="5" id="KW-1185">Reference proteome</keyword>
<feature type="domain" description="Alcohol dehydrogenase iron-type/glycerol dehydrogenase GldA" evidence="2">
    <location>
        <begin position="9"/>
        <end position="177"/>
    </location>
</feature>
<evidence type="ECO:0000313" key="4">
    <source>
        <dbReference type="EMBL" id="QIB67945.1"/>
    </source>
</evidence>
<dbReference type="InterPro" id="IPR056798">
    <property type="entry name" value="ADH_Fe_C"/>
</dbReference>
<dbReference type="InterPro" id="IPR001670">
    <property type="entry name" value="ADH_Fe/GldA"/>
</dbReference>
<dbReference type="CDD" id="cd08187">
    <property type="entry name" value="BDH"/>
    <property type="match status" value="1"/>
</dbReference>
<dbReference type="Proteomes" id="UP000466848">
    <property type="component" value="Chromosome"/>
</dbReference>
<dbReference type="PANTHER" id="PTHR43633">
    <property type="entry name" value="ALCOHOL DEHYDROGENASE YQHD"/>
    <property type="match status" value="1"/>
</dbReference>
<proteinExistence type="predicted"/>
<dbReference type="GO" id="GO:1990002">
    <property type="term" value="F:methylglyoxal reductase (NADPH) (acetol producing) activity"/>
    <property type="evidence" value="ECO:0007669"/>
    <property type="project" value="TreeGrafter"/>
</dbReference>
<dbReference type="KEGG" id="abut:Ami103574_00860"/>
<evidence type="ECO:0000259" key="3">
    <source>
        <dbReference type="Pfam" id="PF25137"/>
    </source>
</evidence>
<dbReference type="GO" id="GO:0046872">
    <property type="term" value="F:metal ion binding"/>
    <property type="evidence" value="ECO:0007669"/>
    <property type="project" value="InterPro"/>
</dbReference>
<dbReference type="Pfam" id="PF25137">
    <property type="entry name" value="ADH_Fe_C"/>
    <property type="match status" value="1"/>
</dbReference>
<protein>
    <submittedName>
        <fullName evidence="4">Iron-containing alcohol dehydrogenase</fullName>
    </submittedName>
</protein>
<dbReference type="Gene3D" id="3.40.50.1970">
    <property type="match status" value="1"/>
</dbReference>
<organism evidence="4 5">
    <name type="scientific">Aminipila butyrica</name>
    <dbReference type="NCBI Taxonomy" id="433296"/>
    <lineage>
        <taxon>Bacteria</taxon>
        <taxon>Bacillati</taxon>
        <taxon>Bacillota</taxon>
        <taxon>Clostridia</taxon>
        <taxon>Peptostreptococcales</taxon>
        <taxon>Anaerovoracaceae</taxon>
        <taxon>Aminipila</taxon>
    </lineage>
</organism>
<dbReference type="GO" id="GO:1990362">
    <property type="term" value="F:butanol dehydrogenase (NAD+) activity"/>
    <property type="evidence" value="ECO:0007669"/>
    <property type="project" value="InterPro"/>
</dbReference>
<dbReference type="GO" id="GO:0008106">
    <property type="term" value="F:alcohol dehydrogenase (NADP+) activity"/>
    <property type="evidence" value="ECO:0007669"/>
    <property type="project" value="TreeGrafter"/>
</dbReference>
<dbReference type="FunFam" id="3.40.50.1970:FF:000003">
    <property type="entry name" value="Alcohol dehydrogenase, iron-containing"/>
    <property type="match status" value="1"/>
</dbReference>
<dbReference type="EMBL" id="CP048649">
    <property type="protein sequence ID" value="QIB67945.1"/>
    <property type="molecule type" value="Genomic_DNA"/>
</dbReference>
<dbReference type="PANTHER" id="PTHR43633:SF1">
    <property type="entry name" value="ALCOHOL DEHYDROGENASE YQHD"/>
    <property type="match status" value="1"/>
</dbReference>
<evidence type="ECO:0000313" key="5">
    <source>
        <dbReference type="Proteomes" id="UP000466848"/>
    </source>
</evidence>
<sequence>MMNFEFSMPTEIIFGREATLKIGQLAEKYGKKVLIHYGSKRIEENGILDQITALLAERQLESIKLGGVRCNPQVELAQKGVRLCKKEGVQLILAIGGGSVIDSAKAIAMGACSEAPVWDLYKNAVKVDRALPIGAVVTIPASASECNGMSVLSNDQTGEKRALYCRYTLPRFAILNPEYTLSLPRYNTAVAAVDIFSHAFERYVDLRRGSFLWDGLCESLMRTVVELASKLMANPTDYNLRSELMWTAAMAHNNMLGPGGDFACHGLAHPLTGEYGLAHGAALAIILPAWCRYVNPRHPEKFQAFAQGVWGVGSGEDAVACLVDFIENLGLAVDLKTVGIHRRDSKKEAKRLAAMACPTGNSVLGGGLELVDRESAEAIYDLAFEGPIAGMKRS</sequence>
<dbReference type="GO" id="GO:0005829">
    <property type="term" value="C:cytosol"/>
    <property type="evidence" value="ECO:0007669"/>
    <property type="project" value="TreeGrafter"/>
</dbReference>
<dbReference type="InterPro" id="IPR044731">
    <property type="entry name" value="BDH-like"/>
</dbReference>
<evidence type="ECO:0000256" key="1">
    <source>
        <dbReference type="ARBA" id="ARBA00023002"/>
    </source>
</evidence>
<accession>A0A858BS59</accession>
<gene>
    <name evidence="4" type="ORF">Ami103574_00860</name>
</gene>
<reference evidence="4 5" key="1">
    <citation type="submission" date="2020-02" db="EMBL/GenBank/DDBJ databases">
        <authorList>
            <person name="Kim Y.B."/>
            <person name="Roh S.W."/>
        </authorList>
    </citation>
    <scope>NUCLEOTIDE SEQUENCE [LARGE SCALE GENOMIC DNA]</scope>
    <source>
        <strain evidence="4 5">DSM 103574</strain>
    </source>
</reference>
<name>A0A858BS59_9FIRM</name>
<dbReference type="RefSeq" id="WP_163064865.1">
    <property type="nucleotide sequence ID" value="NZ_CP048649.1"/>
</dbReference>
<feature type="domain" description="Fe-containing alcohol dehydrogenase-like C-terminal" evidence="3">
    <location>
        <begin position="188"/>
        <end position="361"/>
    </location>
</feature>
<dbReference type="AlphaFoldDB" id="A0A858BS59"/>
<dbReference type="SUPFAM" id="SSF56796">
    <property type="entry name" value="Dehydroquinate synthase-like"/>
    <property type="match status" value="1"/>
</dbReference>